<organism evidence="1 2">
    <name type="scientific">Pseudocercospora musae</name>
    <dbReference type="NCBI Taxonomy" id="113226"/>
    <lineage>
        <taxon>Eukaryota</taxon>
        <taxon>Fungi</taxon>
        <taxon>Dikarya</taxon>
        <taxon>Ascomycota</taxon>
        <taxon>Pezizomycotina</taxon>
        <taxon>Dothideomycetes</taxon>
        <taxon>Dothideomycetidae</taxon>
        <taxon>Mycosphaerellales</taxon>
        <taxon>Mycosphaerellaceae</taxon>
        <taxon>Pseudocercospora</taxon>
    </lineage>
</organism>
<protein>
    <recommendedName>
        <fullName evidence="3">Condensation domain-containing protein</fullName>
    </recommendedName>
</protein>
<dbReference type="EMBL" id="LFZO01000141">
    <property type="protein sequence ID" value="KXT12737.1"/>
    <property type="molecule type" value="Genomic_DNA"/>
</dbReference>
<dbReference type="PANTHER" id="PTHR28037">
    <property type="entry name" value="ALCOHOL O-ACETYLTRANSFERASE 1-RELATED"/>
    <property type="match status" value="1"/>
</dbReference>
<evidence type="ECO:0000313" key="1">
    <source>
        <dbReference type="EMBL" id="KXT12737.1"/>
    </source>
</evidence>
<dbReference type="Proteomes" id="UP000073492">
    <property type="component" value="Unassembled WGS sequence"/>
</dbReference>
<evidence type="ECO:0000313" key="2">
    <source>
        <dbReference type="Proteomes" id="UP000073492"/>
    </source>
</evidence>
<sequence length="581" mass="66261">MSRLHQTGSSNWLQQYGNVEDYRWRRSRINGAEAYSRPIGLVEASFDADGRYYEGRADMNCELELAVKNELDRNEFRERVLLSWNLLRQRHLLLQSRTFQDRKSGTYTVSPSGMHFAVPLHDSPSRAIEDAGKHLVFVGDHYETIDHCDFYLHCLNGSRILDPSQALAKLFVLPPSQEPGRQVLRLVFIFGHEISDGLSAYSWMKDLIRILNEPLDKLKAETKETIRPQALRKRLPPPQEALYPSIPGSKARQRWFWAITRLLRHVRKPLPVGFDNPLRRRLTRGPVSFSPVYDKVLDYTRTPPLNTVPVDIHLGVANVQRLHRICREAKSSIGAGVYALAALCMMEFYEEREPHVALEDRKCFITGFPLDPRAFFGKRPKADSMMLAFSDGIALPFLCSKLPVEGRLRLLARHAQRQLSAYQKRAKPKGEDATRQFLSSRGAGLVLANQYLYSHERADSILPESMRKGINLQGAYPPRPNPTSQTCGVSSIGNRDLLIRSGIYDIHNPEKDFAADFLNMKATVRARDNEFLLGISGTKEGLFSSPSIDMTSMDPVLVERWKDRFEHALDESEDCNEKSRL</sequence>
<accession>A0A139ID94</accession>
<dbReference type="PANTHER" id="PTHR28037:SF1">
    <property type="entry name" value="ALCOHOL O-ACETYLTRANSFERASE 1-RELATED"/>
    <property type="match status" value="1"/>
</dbReference>
<comment type="caution">
    <text evidence="1">The sequence shown here is derived from an EMBL/GenBank/DDBJ whole genome shotgun (WGS) entry which is preliminary data.</text>
</comment>
<dbReference type="InterPro" id="IPR052058">
    <property type="entry name" value="Alcohol_O-acetyltransferase"/>
</dbReference>
<name>A0A139ID94_9PEZI</name>
<dbReference type="STRING" id="113226.A0A139ID94"/>
<dbReference type="InterPro" id="IPR023213">
    <property type="entry name" value="CAT-like_dom_sf"/>
</dbReference>
<dbReference type="OrthoDB" id="3355480at2759"/>
<proteinExistence type="predicted"/>
<evidence type="ECO:0008006" key="3">
    <source>
        <dbReference type="Google" id="ProtNLM"/>
    </source>
</evidence>
<dbReference type="AlphaFoldDB" id="A0A139ID94"/>
<gene>
    <name evidence="1" type="ORF">AC579_8914</name>
</gene>
<dbReference type="Gene3D" id="3.30.559.10">
    <property type="entry name" value="Chloramphenicol acetyltransferase-like domain"/>
    <property type="match status" value="1"/>
</dbReference>
<keyword evidence="2" id="KW-1185">Reference proteome</keyword>
<reference evidence="1 2" key="1">
    <citation type="submission" date="2015-07" db="EMBL/GenBank/DDBJ databases">
        <title>Comparative genomics of the Sigatoka disease complex on banana suggests a link between parallel evolutionary changes in Pseudocercospora fijiensis and Pseudocercospora eumusae and increased virulence on the banana host.</title>
        <authorList>
            <person name="Chang T.-C."/>
            <person name="Salvucci A."/>
            <person name="Crous P.W."/>
            <person name="Stergiopoulos I."/>
        </authorList>
    </citation>
    <scope>NUCLEOTIDE SEQUENCE [LARGE SCALE GENOMIC DNA]</scope>
    <source>
        <strain evidence="1 2">CBS 116634</strain>
    </source>
</reference>